<evidence type="ECO:0000313" key="1">
    <source>
        <dbReference type="EMBL" id="OLF53778.1"/>
    </source>
</evidence>
<accession>A0A1Q8EPQ9</accession>
<proteinExistence type="predicted"/>
<comment type="caution">
    <text evidence="1">The sequence shown here is derived from an EMBL/GenBank/DDBJ whole genome shotgun (WGS) entry which is preliminary data.</text>
</comment>
<organism evidence="1 2">
    <name type="scientific">Pseudomonas chlororaphis</name>
    <dbReference type="NCBI Taxonomy" id="587753"/>
    <lineage>
        <taxon>Bacteria</taxon>
        <taxon>Pseudomonadati</taxon>
        <taxon>Pseudomonadota</taxon>
        <taxon>Gammaproteobacteria</taxon>
        <taxon>Pseudomonadales</taxon>
        <taxon>Pseudomonadaceae</taxon>
        <taxon>Pseudomonas</taxon>
    </lineage>
</organism>
<dbReference type="InterPro" id="IPR026365">
    <property type="entry name" value="BcepMu_gp16"/>
</dbReference>
<protein>
    <submittedName>
        <fullName evidence="1">DNA-binding protein</fullName>
    </submittedName>
</protein>
<reference evidence="1 2" key="1">
    <citation type="submission" date="2016-12" db="EMBL/GenBank/DDBJ databases">
        <authorList>
            <person name="Song W.-J."/>
            <person name="Kurnit D.M."/>
        </authorList>
    </citation>
    <scope>NUCLEOTIDE SEQUENCE [LARGE SCALE GENOMIC DNA]</scope>
    <source>
        <strain evidence="1 2">PCL1601</strain>
    </source>
</reference>
<keyword evidence="1" id="KW-0238">DNA-binding</keyword>
<dbReference type="AlphaFoldDB" id="A0A1Q8EPQ9"/>
<evidence type="ECO:0000313" key="2">
    <source>
        <dbReference type="Proteomes" id="UP000185578"/>
    </source>
</evidence>
<dbReference type="RefSeq" id="WP_075119915.1">
    <property type="nucleotide sequence ID" value="NZ_FMCZ01000008.1"/>
</dbReference>
<gene>
    <name evidence="1" type="ORF">BTN82_15020</name>
</gene>
<dbReference type="OrthoDB" id="5679056at2"/>
<dbReference type="Proteomes" id="UP000185578">
    <property type="component" value="Unassembled WGS sequence"/>
</dbReference>
<sequence>MATHAKALTADQVKENFRRVGKTITQWATENGYTRNEVYRVLNGQAKANYGKAHDIAVKLGLKPTAALAA</sequence>
<dbReference type="NCBIfam" id="TIGR04111">
    <property type="entry name" value="BcepMu_gp16"/>
    <property type="match status" value="1"/>
</dbReference>
<dbReference type="EMBL" id="MSCT01000011">
    <property type="protein sequence ID" value="OLF53778.1"/>
    <property type="molecule type" value="Genomic_DNA"/>
</dbReference>
<name>A0A1Q8EPQ9_9PSED</name>
<dbReference type="GO" id="GO:0003677">
    <property type="term" value="F:DNA binding"/>
    <property type="evidence" value="ECO:0007669"/>
    <property type="project" value="UniProtKB-KW"/>
</dbReference>